<evidence type="ECO:0000313" key="2">
    <source>
        <dbReference type="Proteomes" id="UP000501849"/>
    </source>
</evidence>
<dbReference type="EMBL" id="CP038797">
    <property type="protein sequence ID" value="QIV79616.1"/>
    <property type="molecule type" value="Genomic_DNA"/>
</dbReference>
<reference evidence="1 2" key="1">
    <citation type="submission" date="2019-04" db="EMBL/GenBank/DDBJ databases">
        <title>Draft, Whole-Genome Sequence of the Anthracene-degrading Mycobacterium frederiksbergense LB501T, Isolated from a Polycyclic Aromatic Hydrocarbon (PAH)-Contaminated Soil.</title>
        <authorList>
            <person name="Augelletti F."/>
        </authorList>
    </citation>
    <scope>NUCLEOTIDE SEQUENCE [LARGE SCALE GENOMIC DNA]</scope>
    <source>
        <strain evidence="1 2">LB 501T</strain>
        <plasmid evidence="1 2">unnamed1</plasmid>
    </source>
</reference>
<organism evidence="1 2">
    <name type="scientific">Mycolicibacterium frederiksbergense</name>
    <dbReference type="NCBI Taxonomy" id="117567"/>
    <lineage>
        <taxon>Bacteria</taxon>
        <taxon>Bacillati</taxon>
        <taxon>Actinomycetota</taxon>
        <taxon>Actinomycetes</taxon>
        <taxon>Mycobacteriales</taxon>
        <taxon>Mycobacteriaceae</taxon>
        <taxon>Mycolicibacterium</taxon>
    </lineage>
</organism>
<gene>
    <name evidence="1" type="ORF">EXE63_00800</name>
</gene>
<evidence type="ECO:0000313" key="1">
    <source>
        <dbReference type="EMBL" id="QIV79616.1"/>
    </source>
</evidence>
<dbReference type="KEGG" id="mfre:EXE63_00800"/>
<sequence length="295" mass="33064">MDWPKAPGRDSRHSGAFEISWPYRDHHMMDFLAHATGDAIVDEHALSAELAAKRRRRGHLHTPYPPFNWRHPAAHPGWRYTRSERRALRAATIRWPASRQDLAAYANRDVLEAEWDTRFTGDGPVHAGAAALVWREPNAVAAAFTSAKSARHSRLWKTDFLDAHSARLDVDAVMARIATTAHRLWRTHAGTHLHLGPTDTTTWAALLATVDHLTDYARALNGRADLLLAYREVLRLENVDDAAIRIEFGLPLDDTTPLNRSALDLDLNVELTALVCQLARSALFDEQEDMAQSSG</sequence>
<dbReference type="AlphaFoldDB" id="A0A6H0RXH9"/>
<keyword evidence="1" id="KW-0614">Plasmid</keyword>
<dbReference type="Proteomes" id="UP000501849">
    <property type="component" value="Plasmid unnamed1"/>
</dbReference>
<dbReference type="RefSeq" id="WP_168140399.1">
    <property type="nucleotide sequence ID" value="NZ_CP038797.1"/>
</dbReference>
<protein>
    <submittedName>
        <fullName evidence="1">Uncharacterized protein</fullName>
    </submittedName>
</protein>
<keyword evidence="2" id="KW-1185">Reference proteome</keyword>
<name>A0A6H0RXH9_9MYCO</name>
<accession>A0A6H0RXH9</accession>
<proteinExistence type="predicted"/>
<geneLocation type="plasmid" evidence="1 2">
    <name>unnamed1</name>
</geneLocation>